<dbReference type="InterPro" id="IPR013783">
    <property type="entry name" value="Ig-like_fold"/>
</dbReference>
<comment type="subcellular location">
    <subcellularLocation>
        <location evidence="1">Membrane</location>
        <topology evidence="1">Single-pass membrane protein</topology>
    </subcellularLocation>
</comment>
<dbReference type="SMART" id="SM00194">
    <property type="entry name" value="PTPc"/>
    <property type="match status" value="2"/>
</dbReference>
<dbReference type="Gene3D" id="2.60.40.10">
    <property type="entry name" value="Immunoglobulins"/>
    <property type="match status" value="1"/>
</dbReference>
<dbReference type="InterPro" id="IPR000387">
    <property type="entry name" value="Tyr_Pase_dom"/>
</dbReference>
<dbReference type="SMART" id="SM00404">
    <property type="entry name" value="PTPc_motif"/>
    <property type="match status" value="2"/>
</dbReference>
<evidence type="ECO:0000259" key="8">
    <source>
        <dbReference type="PROSITE" id="PS50056"/>
    </source>
</evidence>
<dbReference type="SUPFAM" id="SSF52799">
    <property type="entry name" value="(Phosphotyrosine protein) phosphatases II"/>
    <property type="match status" value="2"/>
</dbReference>
<dbReference type="InterPro" id="IPR036116">
    <property type="entry name" value="FN3_sf"/>
</dbReference>
<feature type="domain" description="Tyrosine-protein phosphatase" evidence="7">
    <location>
        <begin position="601"/>
        <end position="863"/>
    </location>
</feature>
<comment type="catalytic activity">
    <reaction evidence="6">
        <text>O-phospho-L-tyrosyl-[protein] + H2O = L-tyrosyl-[protein] + phosphate</text>
        <dbReference type="Rhea" id="RHEA:10684"/>
        <dbReference type="Rhea" id="RHEA-COMP:10136"/>
        <dbReference type="Rhea" id="RHEA-COMP:20101"/>
        <dbReference type="ChEBI" id="CHEBI:15377"/>
        <dbReference type="ChEBI" id="CHEBI:43474"/>
        <dbReference type="ChEBI" id="CHEBI:46858"/>
        <dbReference type="ChEBI" id="CHEBI:61978"/>
        <dbReference type="EC" id="3.1.3.48"/>
    </reaction>
</comment>
<keyword evidence="3" id="KW-0378">Hydrolase</keyword>
<keyword evidence="5" id="KW-0472">Membrane</keyword>
<dbReference type="PROSITE" id="PS00383">
    <property type="entry name" value="TYR_PHOSPHATASE_1"/>
    <property type="match status" value="1"/>
</dbReference>
<dbReference type="SUPFAM" id="SSF49265">
    <property type="entry name" value="Fibronectin type III"/>
    <property type="match status" value="1"/>
</dbReference>
<reference evidence="10" key="1">
    <citation type="submission" date="2025-08" db="UniProtKB">
        <authorList>
            <consortium name="RefSeq"/>
        </authorList>
    </citation>
    <scope>IDENTIFICATION</scope>
</reference>
<dbReference type="GeneID" id="136082790"/>
<dbReference type="InterPro" id="IPR016130">
    <property type="entry name" value="Tyr_Pase_AS"/>
</dbReference>
<evidence type="ECO:0000256" key="3">
    <source>
        <dbReference type="ARBA" id="ARBA00022801"/>
    </source>
</evidence>
<dbReference type="Gene3D" id="3.90.190.10">
    <property type="entry name" value="Protein tyrosine phosphatase superfamily"/>
    <property type="match status" value="2"/>
</dbReference>
<keyword evidence="4" id="KW-0904">Protein phosphatase</keyword>
<evidence type="ECO:0000259" key="7">
    <source>
        <dbReference type="PROSITE" id="PS50055"/>
    </source>
</evidence>
<evidence type="ECO:0000256" key="2">
    <source>
        <dbReference type="ARBA" id="ARBA00022729"/>
    </source>
</evidence>
<dbReference type="PRINTS" id="PR00700">
    <property type="entry name" value="PRTYPHPHTASE"/>
</dbReference>
<dbReference type="Proteomes" id="UP001652625">
    <property type="component" value="Chromosome 07"/>
</dbReference>
<gene>
    <name evidence="10" type="primary">LOC136082790</name>
</gene>
<dbReference type="RefSeq" id="XP_065658286.1">
    <property type="nucleotide sequence ID" value="XM_065802214.1"/>
</dbReference>
<evidence type="ECO:0000256" key="6">
    <source>
        <dbReference type="ARBA" id="ARBA00051722"/>
    </source>
</evidence>
<dbReference type="PROSITE" id="PS50056">
    <property type="entry name" value="TYR_PHOSPHATASE_2"/>
    <property type="match status" value="2"/>
</dbReference>
<evidence type="ECO:0000256" key="5">
    <source>
        <dbReference type="ARBA" id="ARBA00023136"/>
    </source>
</evidence>
<dbReference type="InterPro" id="IPR029021">
    <property type="entry name" value="Prot-tyrosine_phosphatase-like"/>
</dbReference>
<dbReference type="InterPro" id="IPR000242">
    <property type="entry name" value="PTP_cat"/>
</dbReference>
<feature type="domain" description="Tyrosine specific protein phosphatases" evidence="8">
    <location>
        <begin position="778"/>
        <end position="854"/>
    </location>
</feature>
<evidence type="ECO:0000313" key="10">
    <source>
        <dbReference type="RefSeq" id="XP_065658286.1"/>
    </source>
</evidence>
<dbReference type="CDD" id="cd00063">
    <property type="entry name" value="FN3"/>
    <property type="match status" value="1"/>
</dbReference>
<organism evidence="9 10">
    <name type="scientific">Hydra vulgaris</name>
    <name type="common">Hydra</name>
    <name type="synonym">Hydra attenuata</name>
    <dbReference type="NCBI Taxonomy" id="6087"/>
    <lineage>
        <taxon>Eukaryota</taxon>
        <taxon>Metazoa</taxon>
        <taxon>Cnidaria</taxon>
        <taxon>Hydrozoa</taxon>
        <taxon>Hydroidolina</taxon>
        <taxon>Anthoathecata</taxon>
        <taxon>Aplanulata</taxon>
        <taxon>Hydridae</taxon>
        <taxon>Hydra</taxon>
    </lineage>
</organism>
<evidence type="ECO:0000256" key="4">
    <source>
        <dbReference type="ARBA" id="ARBA00022912"/>
    </source>
</evidence>
<proteinExistence type="predicted"/>
<feature type="domain" description="Tyrosine-protein phosphatase" evidence="7">
    <location>
        <begin position="351"/>
        <end position="569"/>
    </location>
</feature>
<feature type="domain" description="Tyrosine specific protein phosphatases" evidence="8">
    <location>
        <begin position="489"/>
        <end position="560"/>
    </location>
</feature>
<evidence type="ECO:0000256" key="1">
    <source>
        <dbReference type="ARBA" id="ARBA00004167"/>
    </source>
</evidence>
<dbReference type="PROSITE" id="PS50055">
    <property type="entry name" value="TYR_PHOSPHATASE_PTP"/>
    <property type="match status" value="2"/>
</dbReference>
<evidence type="ECO:0000313" key="9">
    <source>
        <dbReference type="Proteomes" id="UP001652625"/>
    </source>
</evidence>
<protein>
    <submittedName>
        <fullName evidence="10">LOW QUALITY PROTEIN: receptor-type tyrosine-protein phosphatase S-like</fullName>
    </submittedName>
</protein>
<accession>A0ABM4C9G1</accession>
<keyword evidence="2" id="KW-0732">Signal</keyword>
<name>A0ABM4C9G1_HYDVU</name>
<sequence length="871" mass="100245">MFIFMNSKAMLFSNVKLSIKDAVLGESVSADQDYRINVAAFTVLGDGFKSANIYLKTPPKFPSARNVQSEIDYTTNKVTLIWRPATNFLKYYKIEYRKSLRKYDMLSHKKDKLVASDIRKSFFDDLDSGVRYCFMVSGDLGKHDGWTAALIVWEKISDGFPSSPPLYFEGITESSSSIKLQWEKPDPWKHNGIIIGYYIDYKSFSQKECPSCSCQKLFQHQGNRDKQVLLKSVTLYLQNGDFSYTFSVLPIVSKLRVLEVETTSAYIHWSDPVNTIKFKSNLKFIVHRLHCNTPGLTESHLLFDILDVNTSWLAIPIQQWMAQPGYQEAKKFVHTVKILTYDILSKIISLYDETRVKLECPSHNSSDYISANYIDGCRKQKAYIASQGPMKNTINDFCLLCWEQNVQVIVMVTKLEERGRSKCEQYWPDHGSEIYGTIRVELKSELKLCNDCIRTFEISSTVNGEVRVVKHQYLQWPDPVVPSCPGPVLVFVRRVHSFEPPGCGPTVVHCSAGVVRSACYIAIDAMLERIKYDNMIDIYGYVNMMRSQRNFMVQADEQYMFVYDVLVEAIECGITELTSREFSAEFKQLTSLLNNGRETLLETQFKSLSTVDEYDSSAMTIAYANEHKNRSKGIVPFDSNRLQLQPLRSHEGNDYINASYIDGYYRSSQFIATQGPSEKTAADFWRMIMDVNCTIIVMVTNLDEKDGHEQCYPYWSNSKSMNHLLYVIDPINGNRFANFIIREFKVSDIKNDVIRNIRQYHYLNWPIGRVPDSSESLIEFIGHVQKASDKFSPLSPIVVHSSLGAGRTGVFITLSIALECLRNEDKVDIYQIVKSIYLLYHHRPYMVESLEQYEFCYKVVFDFLKNFDFIA</sequence>
<dbReference type="InterPro" id="IPR003595">
    <property type="entry name" value="Tyr_Pase_cat"/>
</dbReference>
<dbReference type="Pfam" id="PF00102">
    <property type="entry name" value="Y_phosphatase"/>
    <property type="match status" value="2"/>
</dbReference>
<dbReference type="InterPro" id="IPR003961">
    <property type="entry name" value="FN3_dom"/>
</dbReference>
<dbReference type="PANTHER" id="PTHR19134:SF531">
    <property type="entry name" value="TYROSINE-PROTEIN PHOSPHATASE LAR"/>
    <property type="match status" value="1"/>
</dbReference>
<dbReference type="PANTHER" id="PTHR19134">
    <property type="entry name" value="RECEPTOR-TYPE TYROSINE-PROTEIN PHOSPHATASE"/>
    <property type="match status" value="1"/>
</dbReference>
<dbReference type="InterPro" id="IPR050348">
    <property type="entry name" value="Protein-Tyr_Phosphatase"/>
</dbReference>
<keyword evidence="9" id="KW-1185">Reference proteome</keyword>